<reference evidence="2" key="1">
    <citation type="journal article" date="2019" name="Int. J. Syst. Evol. Microbiol.">
        <title>The Global Catalogue of Microorganisms (GCM) 10K type strain sequencing project: providing services to taxonomists for standard genome sequencing and annotation.</title>
        <authorList>
            <consortium name="The Broad Institute Genomics Platform"/>
            <consortium name="The Broad Institute Genome Sequencing Center for Infectious Disease"/>
            <person name="Wu L."/>
            <person name="Ma J."/>
        </authorList>
    </citation>
    <scope>NUCLEOTIDE SEQUENCE [LARGE SCALE GENOMIC DNA]</scope>
    <source>
        <strain evidence="2">CCUG 60742</strain>
    </source>
</reference>
<keyword evidence="2" id="KW-1185">Reference proteome</keyword>
<evidence type="ECO:0000313" key="2">
    <source>
        <dbReference type="Proteomes" id="UP001597073"/>
    </source>
</evidence>
<dbReference type="Proteomes" id="UP001597073">
    <property type="component" value="Unassembled WGS sequence"/>
</dbReference>
<comment type="caution">
    <text evidence="1">The sequence shown here is derived from an EMBL/GenBank/DDBJ whole genome shotgun (WGS) entry which is preliminary data.</text>
</comment>
<gene>
    <name evidence="1" type="ORF">ACFQZI_16790</name>
</gene>
<dbReference type="RefSeq" id="WP_377144537.1">
    <property type="nucleotide sequence ID" value="NZ_JBHTIA010000012.1"/>
</dbReference>
<evidence type="ECO:0000313" key="1">
    <source>
        <dbReference type="EMBL" id="MFD0766520.1"/>
    </source>
</evidence>
<organism evidence="1 2">
    <name type="scientific">Mucilaginibacter lutimaris</name>
    <dbReference type="NCBI Taxonomy" id="931629"/>
    <lineage>
        <taxon>Bacteria</taxon>
        <taxon>Pseudomonadati</taxon>
        <taxon>Bacteroidota</taxon>
        <taxon>Sphingobacteriia</taxon>
        <taxon>Sphingobacteriales</taxon>
        <taxon>Sphingobacteriaceae</taxon>
        <taxon>Mucilaginibacter</taxon>
    </lineage>
</organism>
<name>A0ABW2ZJW6_9SPHI</name>
<protein>
    <submittedName>
        <fullName evidence="1">Uncharacterized protein</fullName>
    </submittedName>
</protein>
<sequence>MKAFINYISLLLFSGLILLFYNTSIHKNDALSAIRPISAINKTRAANPGHTHSFIYQDVVEILLPQLIN</sequence>
<dbReference type="EMBL" id="JBHTIA010000012">
    <property type="protein sequence ID" value="MFD0766520.1"/>
    <property type="molecule type" value="Genomic_DNA"/>
</dbReference>
<proteinExistence type="predicted"/>
<accession>A0ABW2ZJW6</accession>